<comment type="subcellular location">
    <subcellularLocation>
        <location evidence="1 6">Membrane</location>
        <topology evidence="1 6">Multi-pass membrane protein</topology>
    </subcellularLocation>
</comment>
<dbReference type="InterPro" id="IPR004345">
    <property type="entry name" value="TB2_DP1_HVA22"/>
</dbReference>
<dbReference type="PANTHER" id="PTHR12300">
    <property type="entry name" value="HVA22-LIKE PROTEINS"/>
    <property type="match status" value="1"/>
</dbReference>
<dbReference type="Pfam" id="PF03134">
    <property type="entry name" value="TB2_DP1_HVA22"/>
    <property type="match status" value="1"/>
</dbReference>
<keyword evidence="3 6" id="KW-0812">Transmembrane</keyword>
<dbReference type="PANTHER" id="PTHR12300:SF161">
    <property type="entry name" value="RECEPTOR EXPRESSION-ENHANCING PROTEIN"/>
    <property type="match status" value="1"/>
</dbReference>
<protein>
    <recommendedName>
        <fullName evidence="6">HVA22-like protein</fullName>
    </recommendedName>
</protein>
<comment type="caution">
    <text evidence="7">The sequence shown here is derived from an EMBL/GenBank/DDBJ whole genome shotgun (WGS) entry which is preliminary data.</text>
</comment>
<evidence type="ECO:0000256" key="1">
    <source>
        <dbReference type="ARBA" id="ARBA00004141"/>
    </source>
</evidence>
<feature type="transmembrane region" description="Helical" evidence="6">
    <location>
        <begin position="52"/>
        <end position="71"/>
    </location>
</feature>
<dbReference type="Proteomes" id="UP001229421">
    <property type="component" value="Unassembled WGS sequence"/>
</dbReference>
<evidence type="ECO:0000256" key="6">
    <source>
        <dbReference type="RuleBase" id="RU362006"/>
    </source>
</evidence>
<feature type="transmembrane region" description="Helical" evidence="6">
    <location>
        <begin position="83"/>
        <end position="101"/>
    </location>
</feature>
<dbReference type="AlphaFoldDB" id="A0AAD8L7R2"/>
<dbReference type="EMBL" id="JAUHHV010000001">
    <property type="protein sequence ID" value="KAK1435804.1"/>
    <property type="molecule type" value="Genomic_DNA"/>
</dbReference>
<accession>A0AAD8L7R2</accession>
<evidence type="ECO:0000256" key="2">
    <source>
        <dbReference type="ARBA" id="ARBA00008573"/>
    </source>
</evidence>
<reference evidence="7" key="1">
    <citation type="journal article" date="2023" name="bioRxiv">
        <title>Improved chromosome-level genome assembly for marigold (Tagetes erecta).</title>
        <authorList>
            <person name="Jiang F."/>
            <person name="Yuan L."/>
            <person name="Wang S."/>
            <person name="Wang H."/>
            <person name="Xu D."/>
            <person name="Wang A."/>
            <person name="Fan W."/>
        </authorList>
    </citation>
    <scope>NUCLEOTIDE SEQUENCE</scope>
    <source>
        <strain evidence="7">WSJ</strain>
        <tissue evidence="7">Leaf</tissue>
    </source>
</reference>
<evidence type="ECO:0000256" key="5">
    <source>
        <dbReference type="ARBA" id="ARBA00023136"/>
    </source>
</evidence>
<name>A0AAD8L7R2_TARER</name>
<organism evidence="7 8">
    <name type="scientific">Tagetes erecta</name>
    <name type="common">African marigold</name>
    <dbReference type="NCBI Taxonomy" id="13708"/>
    <lineage>
        <taxon>Eukaryota</taxon>
        <taxon>Viridiplantae</taxon>
        <taxon>Streptophyta</taxon>
        <taxon>Embryophyta</taxon>
        <taxon>Tracheophyta</taxon>
        <taxon>Spermatophyta</taxon>
        <taxon>Magnoliopsida</taxon>
        <taxon>eudicotyledons</taxon>
        <taxon>Gunneridae</taxon>
        <taxon>Pentapetalae</taxon>
        <taxon>asterids</taxon>
        <taxon>campanulids</taxon>
        <taxon>Asterales</taxon>
        <taxon>Asteraceae</taxon>
        <taxon>Asteroideae</taxon>
        <taxon>Heliantheae alliance</taxon>
        <taxon>Tageteae</taxon>
        <taxon>Tagetes</taxon>
    </lineage>
</organism>
<comment type="similarity">
    <text evidence="2 6">Belongs to the DP1 family.</text>
</comment>
<evidence type="ECO:0000256" key="4">
    <source>
        <dbReference type="ARBA" id="ARBA00022989"/>
    </source>
</evidence>
<keyword evidence="5 6" id="KW-0472">Membrane</keyword>
<gene>
    <name evidence="7" type="ORF">QVD17_01573</name>
</gene>
<evidence type="ECO:0000256" key="3">
    <source>
        <dbReference type="ARBA" id="ARBA00022692"/>
    </source>
</evidence>
<proteinExistence type="inferred from homology"/>
<dbReference type="GO" id="GO:0016020">
    <property type="term" value="C:membrane"/>
    <property type="evidence" value="ECO:0007669"/>
    <property type="project" value="UniProtKB-SubCell"/>
</dbReference>
<keyword evidence="4 6" id="KW-1133">Transmembrane helix</keyword>
<evidence type="ECO:0000313" key="7">
    <source>
        <dbReference type="EMBL" id="KAK1435804.1"/>
    </source>
</evidence>
<keyword evidence="8" id="KW-1185">Reference proteome</keyword>
<evidence type="ECO:0000313" key="8">
    <source>
        <dbReference type="Proteomes" id="UP001229421"/>
    </source>
</evidence>
<sequence length="180" mass="20764">MGRSGLAAADLLLLIAQNIDVLAGPIISLAYPLYASIQAIETKNVVDDQQWLTYWVLYSMITLFELTFSTLIEWIPYWSYAKLILTCWLVIPQFSGAAYVYQHYIRPFYVGNRTINVFYVPSKKDTHFRTPTQDDILISAEKYVHETGPDSFQETIQPSVIDGEVRYRGNTFFTEGDYEY</sequence>